<organism evidence="2 3">
    <name type="scientific">Mycena rosella</name>
    <name type="common">Pink bonnet</name>
    <name type="synonym">Agaricus rosellus</name>
    <dbReference type="NCBI Taxonomy" id="1033263"/>
    <lineage>
        <taxon>Eukaryota</taxon>
        <taxon>Fungi</taxon>
        <taxon>Dikarya</taxon>
        <taxon>Basidiomycota</taxon>
        <taxon>Agaricomycotina</taxon>
        <taxon>Agaricomycetes</taxon>
        <taxon>Agaricomycetidae</taxon>
        <taxon>Agaricales</taxon>
        <taxon>Marasmiineae</taxon>
        <taxon>Mycenaceae</taxon>
        <taxon>Mycena</taxon>
    </lineage>
</organism>
<sequence>PARASSPYRQAGRTAKGALADGACVSRPSAQLPIPQLCPRCPQCQIHRRESSDGYPPPCRIHGRRLPRRSRPRANTHGPHRRRSIPATNRNPDAAVCLTIPTPHVPALPRHVGRHARGGPEQFGPVGEGSLQYAPLPPYRLQKQSSKPSWQHLAIARAIDERHRLKLLISPDRNLTKGRSCSAARWTGTRPRVSGRTSMM</sequence>
<dbReference type="Proteomes" id="UP001221757">
    <property type="component" value="Unassembled WGS sequence"/>
</dbReference>
<gene>
    <name evidence="2" type="ORF">B0H17DRAFT_1298856</name>
</gene>
<evidence type="ECO:0000313" key="3">
    <source>
        <dbReference type="Proteomes" id="UP001221757"/>
    </source>
</evidence>
<feature type="region of interest" description="Disordered" evidence="1">
    <location>
        <begin position="47"/>
        <end position="90"/>
    </location>
</feature>
<protein>
    <submittedName>
        <fullName evidence="2">Uncharacterized protein</fullName>
    </submittedName>
</protein>
<feature type="non-terminal residue" evidence="2">
    <location>
        <position position="200"/>
    </location>
</feature>
<name>A0AAD7M8D9_MYCRO</name>
<reference evidence="2" key="1">
    <citation type="submission" date="2023-03" db="EMBL/GenBank/DDBJ databases">
        <title>Massive genome expansion in bonnet fungi (Mycena s.s.) driven by repeated elements and novel gene families across ecological guilds.</title>
        <authorList>
            <consortium name="Lawrence Berkeley National Laboratory"/>
            <person name="Harder C.B."/>
            <person name="Miyauchi S."/>
            <person name="Viragh M."/>
            <person name="Kuo A."/>
            <person name="Thoen E."/>
            <person name="Andreopoulos B."/>
            <person name="Lu D."/>
            <person name="Skrede I."/>
            <person name="Drula E."/>
            <person name="Henrissat B."/>
            <person name="Morin E."/>
            <person name="Kohler A."/>
            <person name="Barry K."/>
            <person name="LaButti K."/>
            <person name="Morin E."/>
            <person name="Salamov A."/>
            <person name="Lipzen A."/>
            <person name="Mereny Z."/>
            <person name="Hegedus B."/>
            <person name="Baldrian P."/>
            <person name="Stursova M."/>
            <person name="Weitz H."/>
            <person name="Taylor A."/>
            <person name="Grigoriev I.V."/>
            <person name="Nagy L.G."/>
            <person name="Martin F."/>
            <person name="Kauserud H."/>
        </authorList>
    </citation>
    <scope>NUCLEOTIDE SEQUENCE</scope>
    <source>
        <strain evidence="2">CBHHK067</strain>
    </source>
</reference>
<accession>A0AAD7M8D9</accession>
<evidence type="ECO:0000313" key="2">
    <source>
        <dbReference type="EMBL" id="KAJ7705479.1"/>
    </source>
</evidence>
<feature type="compositionally biased region" description="Basic residues" evidence="1">
    <location>
        <begin position="61"/>
        <end position="84"/>
    </location>
</feature>
<keyword evidence="3" id="KW-1185">Reference proteome</keyword>
<proteinExistence type="predicted"/>
<dbReference type="AlphaFoldDB" id="A0AAD7M8D9"/>
<dbReference type="EMBL" id="JARKIE010000008">
    <property type="protein sequence ID" value="KAJ7705479.1"/>
    <property type="molecule type" value="Genomic_DNA"/>
</dbReference>
<comment type="caution">
    <text evidence="2">The sequence shown here is derived from an EMBL/GenBank/DDBJ whole genome shotgun (WGS) entry which is preliminary data.</text>
</comment>
<evidence type="ECO:0000256" key="1">
    <source>
        <dbReference type="SAM" id="MobiDB-lite"/>
    </source>
</evidence>